<gene>
    <name evidence="1" type="ORF">CYNAS_LOCUS13602</name>
</gene>
<evidence type="ECO:0000313" key="1">
    <source>
        <dbReference type="EMBL" id="CAJ0601619.1"/>
    </source>
</evidence>
<name>A0AA36H0S3_CYLNA</name>
<proteinExistence type="predicted"/>
<sequence length="71" mass="8415">MLHKIFLLLILTAASACFPLLSWLRGSSEDNGFDNKYYFDCQSNCYREHMRINEQEQYEKCLNKCTKNAKQ</sequence>
<accession>A0AA36H0S3</accession>
<reference evidence="1" key="1">
    <citation type="submission" date="2023-07" db="EMBL/GenBank/DDBJ databases">
        <authorList>
            <consortium name="CYATHOMIX"/>
        </authorList>
    </citation>
    <scope>NUCLEOTIDE SEQUENCE</scope>
    <source>
        <strain evidence="1">N/A</strain>
    </source>
</reference>
<comment type="caution">
    <text evidence="1">The sequence shown here is derived from an EMBL/GenBank/DDBJ whole genome shotgun (WGS) entry which is preliminary data.</text>
</comment>
<dbReference type="PROSITE" id="PS51257">
    <property type="entry name" value="PROKAR_LIPOPROTEIN"/>
    <property type="match status" value="1"/>
</dbReference>
<keyword evidence="2" id="KW-1185">Reference proteome</keyword>
<organism evidence="1 2">
    <name type="scientific">Cylicocyclus nassatus</name>
    <name type="common">Nematode worm</name>
    <dbReference type="NCBI Taxonomy" id="53992"/>
    <lineage>
        <taxon>Eukaryota</taxon>
        <taxon>Metazoa</taxon>
        <taxon>Ecdysozoa</taxon>
        <taxon>Nematoda</taxon>
        <taxon>Chromadorea</taxon>
        <taxon>Rhabditida</taxon>
        <taxon>Rhabditina</taxon>
        <taxon>Rhabditomorpha</taxon>
        <taxon>Strongyloidea</taxon>
        <taxon>Strongylidae</taxon>
        <taxon>Cylicocyclus</taxon>
    </lineage>
</organism>
<dbReference type="AlphaFoldDB" id="A0AA36H0S3"/>
<protein>
    <submittedName>
        <fullName evidence="1">Uncharacterized protein</fullName>
    </submittedName>
</protein>
<evidence type="ECO:0000313" key="2">
    <source>
        <dbReference type="Proteomes" id="UP001176961"/>
    </source>
</evidence>
<dbReference type="Proteomes" id="UP001176961">
    <property type="component" value="Unassembled WGS sequence"/>
</dbReference>
<dbReference type="EMBL" id="CATQJL010000305">
    <property type="protein sequence ID" value="CAJ0601619.1"/>
    <property type="molecule type" value="Genomic_DNA"/>
</dbReference>